<accession>A0A6C2C4V2</accession>
<dbReference type="PANTHER" id="PTHR11785:SF512">
    <property type="entry name" value="SOBREMESA, ISOFORM B"/>
    <property type="match status" value="1"/>
</dbReference>
<reference evidence="6 7" key="1">
    <citation type="submission" date="2019-01" db="EMBL/GenBank/DDBJ databases">
        <title>Weissella sp. nov., a novel lactic acid bacterium isolated from animal feces.</title>
        <authorList>
            <person name="Wang L.-T."/>
        </authorList>
    </citation>
    <scope>NUCLEOTIDE SEQUENCE [LARGE SCALE GENOMIC DNA]</scope>
    <source>
        <strain evidence="6 7">8H-2</strain>
    </source>
</reference>
<dbReference type="Proteomes" id="UP000371977">
    <property type="component" value="Unassembled WGS sequence"/>
</dbReference>
<dbReference type="GO" id="GO:0016020">
    <property type="term" value="C:membrane"/>
    <property type="evidence" value="ECO:0007669"/>
    <property type="project" value="UniProtKB-SubCell"/>
</dbReference>
<sequence length="443" mass="47708">MDKNGKELNRTMGVATGVSIVIGTVIGSGIFFKQAEVLTKAGGTTQGLMAWIIGGLITLAAGLTIAEVGARIPETGGIYVYIGQLYGKFWGFLTGWTQVAIYAPGIVAALASYFALLFASFFGISTAYVPWIALVTIALIAGMNSLENRIPSAFQVATTSIKLIPIAGLIIFGIFFGKEHALNHAITVASSSNSGNLGMAILATLFAYDGWATLTNLGGELKNPRKTIPRSIIIGILVVMLAYVGVSYGVYRSLPANEIVRLGDNVPYKVAITAFGNLGGRLLSIGIMISMLGTLNGKMLAFPRMVFAMAEDGFLPRAFAKLNRYQEPFMALWITAGLGMGLVFTAAANWLSDMVVFIIWMFYLAVFVGIFKLRMQSKRAGLNDDPEIFQVPLYPIIPLIAIAGAIFIGVNTLLSEFTMVMTSFVFVIVGIPVYFYYAHKNKN</sequence>
<protein>
    <submittedName>
        <fullName evidence="6">Amino acid permease</fullName>
    </submittedName>
</protein>
<comment type="caution">
    <text evidence="6">The sequence shown here is derived from an EMBL/GenBank/DDBJ whole genome shotgun (WGS) entry which is preliminary data.</text>
</comment>
<dbReference type="InterPro" id="IPR002293">
    <property type="entry name" value="AA/rel_permease1"/>
</dbReference>
<feature type="transmembrane region" description="Helical" evidence="5">
    <location>
        <begin position="329"/>
        <end position="348"/>
    </location>
</feature>
<feature type="transmembrane region" description="Helical" evidence="5">
    <location>
        <begin position="89"/>
        <end position="111"/>
    </location>
</feature>
<evidence type="ECO:0000256" key="1">
    <source>
        <dbReference type="ARBA" id="ARBA00004141"/>
    </source>
</evidence>
<keyword evidence="4 5" id="KW-0472">Membrane</keyword>
<evidence type="ECO:0000256" key="4">
    <source>
        <dbReference type="ARBA" id="ARBA00023136"/>
    </source>
</evidence>
<feature type="transmembrane region" description="Helical" evidence="5">
    <location>
        <begin position="231"/>
        <end position="251"/>
    </location>
</feature>
<evidence type="ECO:0000256" key="2">
    <source>
        <dbReference type="ARBA" id="ARBA00022692"/>
    </source>
</evidence>
<dbReference type="PANTHER" id="PTHR11785">
    <property type="entry name" value="AMINO ACID TRANSPORTER"/>
    <property type="match status" value="1"/>
</dbReference>
<gene>
    <name evidence="6" type="ORF">ESZ50_07120</name>
</gene>
<feature type="transmembrane region" description="Helical" evidence="5">
    <location>
        <begin position="197"/>
        <end position="219"/>
    </location>
</feature>
<feature type="transmembrane region" description="Helical" evidence="5">
    <location>
        <begin position="271"/>
        <end position="295"/>
    </location>
</feature>
<dbReference type="RefSeq" id="WP_148622872.1">
    <property type="nucleotide sequence ID" value="NZ_SDGZ01000015.1"/>
</dbReference>
<organism evidence="6 7">
    <name type="scientific">Weissella muntiaci</name>
    <dbReference type="NCBI Taxonomy" id="2508881"/>
    <lineage>
        <taxon>Bacteria</taxon>
        <taxon>Bacillati</taxon>
        <taxon>Bacillota</taxon>
        <taxon>Bacilli</taxon>
        <taxon>Lactobacillales</taxon>
        <taxon>Lactobacillaceae</taxon>
        <taxon>Weissella</taxon>
    </lineage>
</organism>
<dbReference type="Gene3D" id="1.20.1740.10">
    <property type="entry name" value="Amino acid/polyamine transporter I"/>
    <property type="match status" value="1"/>
</dbReference>
<evidence type="ECO:0000256" key="5">
    <source>
        <dbReference type="SAM" id="Phobius"/>
    </source>
</evidence>
<dbReference type="Pfam" id="PF13520">
    <property type="entry name" value="AA_permease_2"/>
    <property type="match status" value="1"/>
</dbReference>
<keyword evidence="2 5" id="KW-0812">Transmembrane</keyword>
<evidence type="ECO:0000256" key="3">
    <source>
        <dbReference type="ARBA" id="ARBA00022989"/>
    </source>
</evidence>
<evidence type="ECO:0000313" key="6">
    <source>
        <dbReference type="EMBL" id="TYC49010.1"/>
    </source>
</evidence>
<feature type="transmembrane region" description="Helical" evidence="5">
    <location>
        <begin position="354"/>
        <end position="373"/>
    </location>
</feature>
<feature type="transmembrane region" description="Helical" evidence="5">
    <location>
        <begin position="117"/>
        <end position="141"/>
    </location>
</feature>
<dbReference type="OrthoDB" id="3181223at2"/>
<name>A0A6C2C4V2_9LACO</name>
<feature type="transmembrane region" description="Helical" evidence="5">
    <location>
        <begin position="48"/>
        <end position="68"/>
    </location>
</feature>
<dbReference type="InterPro" id="IPR050598">
    <property type="entry name" value="AminoAcid_Transporter"/>
</dbReference>
<dbReference type="EMBL" id="SDGZ01000015">
    <property type="protein sequence ID" value="TYC49010.1"/>
    <property type="molecule type" value="Genomic_DNA"/>
</dbReference>
<feature type="transmembrane region" description="Helical" evidence="5">
    <location>
        <begin position="393"/>
        <end position="414"/>
    </location>
</feature>
<feature type="transmembrane region" description="Helical" evidence="5">
    <location>
        <begin position="12"/>
        <end position="32"/>
    </location>
</feature>
<proteinExistence type="predicted"/>
<feature type="transmembrane region" description="Helical" evidence="5">
    <location>
        <begin position="420"/>
        <end position="437"/>
    </location>
</feature>
<dbReference type="PIRSF" id="PIRSF006060">
    <property type="entry name" value="AA_transporter"/>
    <property type="match status" value="1"/>
</dbReference>
<keyword evidence="7" id="KW-1185">Reference proteome</keyword>
<comment type="subcellular location">
    <subcellularLocation>
        <location evidence="1">Membrane</location>
        <topology evidence="1">Multi-pass membrane protein</topology>
    </subcellularLocation>
</comment>
<keyword evidence="3 5" id="KW-1133">Transmembrane helix</keyword>
<dbReference type="GO" id="GO:0015179">
    <property type="term" value="F:L-amino acid transmembrane transporter activity"/>
    <property type="evidence" value="ECO:0007669"/>
    <property type="project" value="TreeGrafter"/>
</dbReference>
<feature type="transmembrane region" description="Helical" evidence="5">
    <location>
        <begin position="153"/>
        <end position="177"/>
    </location>
</feature>
<dbReference type="AlphaFoldDB" id="A0A6C2C4V2"/>
<evidence type="ECO:0000313" key="7">
    <source>
        <dbReference type="Proteomes" id="UP000371977"/>
    </source>
</evidence>